<dbReference type="Gene3D" id="3.30.420.10">
    <property type="entry name" value="Ribonuclease H-like superfamily/Ribonuclease H"/>
    <property type="match status" value="1"/>
</dbReference>
<dbReference type="InterPro" id="IPR043502">
    <property type="entry name" value="DNA/RNA_pol_sf"/>
</dbReference>
<name>A0AAW2D4A0_9ROSI</name>
<feature type="transmembrane region" description="Helical" evidence="1">
    <location>
        <begin position="46"/>
        <end position="63"/>
    </location>
</feature>
<dbReference type="GO" id="GO:0003676">
    <property type="term" value="F:nucleic acid binding"/>
    <property type="evidence" value="ECO:0007669"/>
    <property type="project" value="InterPro"/>
</dbReference>
<dbReference type="Pfam" id="PF13966">
    <property type="entry name" value="zf-RVT"/>
    <property type="match status" value="1"/>
</dbReference>
<proteinExistence type="predicted"/>
<feature type="domain" description="Reverse transcriptase" evidence="2">
    <location>
        <begin position="1"/>
        <end position="185"/>
    </location>
</feature>
<dbReference type="PROSITE" id="PS50878">
    <property type="entry name" value="RT_POL"/>
    <property type="match status" value="1"/>
</dbReference>
<evidence type="ECO:0000313" key="3">
    <source>
        <dbReference type="EMBL" id="KAL0004652.1"/>
    </source>
</evidence>
<dbReference type="Pfam" id="PF13456">
    <property type="entry name" value="RVT_3"/>
    <property type="match status" value="1"/>
</dbReference>
<dbReference type="InterPro" id="IPR000477">
    <property type="entry name" value="RT_dom"/>
</dbReference>
<dbReference type="GO" id="GO:0004523">
    <property type="term" value="F:RNA-DNA hybrid ribonuclease activity"/>
    <property type="evidence" value="ECO:0007669"/>
    <property type="project" value="InterPro"/>
</dbReference>
<dbReference type="Proteomes" id="UP001459277">
    <property type="component" value="Unassembled WGS sequence"/>
</dbReference>
<dbReference type="PANTHER" id="PTHR33116">
    <property type="entry name" value="REVERSE TRANSCRIPTASE ZINC-BINDING DOMAIN-CONTAINING PROTEIN-RELATED-RELATED"/>
    <property type="match status" value="1"/>
</dbReference>
<evidence type="ECO:0000313" key="4">
    <source>
        <dbReference type="Proteomes" id="UP001459277"/>
    </source>
</evidence>
<organism evidence="3 4">
    <name type="scientific">Lithocarpus litseifolius</name>
    <dbReference type="NCBI Taxonomy" id="425828"/>
    <lineage>
        <taxon>Eukaryota</taxon>
        <taxon>Viridiplantae</taxon>
        <taxon>Streptophyta</taxon>
        <taxon>Embryophyta</taxon>
        <taxon>Tracheophyta</taxon>
        <taxon>Spermatophyta</taxon>
        <taxon>Magnoliopsida</taxon>
        <taxon>eudicotyledons</taxon>
        <taxon>Gunneridae</taxon>
        <taxon>Pentapetalae</taxon>
        <taxon>rosids</taxon>
        <taxon>fabids</taxon>
        <taxon>Fagales</taxon>
        <taxon>Fagaceae</taxon>
        <taxon>Lithocarpus</taxon>
    </lineage>
</organism>
<dbReference type="InterPro" id="IPR002156">
    <property type="entry name" value="RNaseH_domain"/>
</dbReference>
<dbReference type="EMBL" id="JAZDWU010000004">
    <property type="protein sequence ID" value="KAL0004652.1"/>
    <property type="molecule type" value="Genomic_DNA"/>
</dbReference>
<dbReference type="SUPFAM" id="SSF56672">
    <property type="entry name" value="DNA/RNA polymerases"/>
    <property type="match status" value="1"/>
</dbReference>
<keyword evidence="1" id="KW-0472">Membrane</keyword>
<dbReference type="PANTHER" id="PTHR33116:SF86">
    <property type="entry name" value="REVERSE TRANSCRIPTASE DOMAIN-CONTAINING PROTEIN"/>
    <property type="match status" value="1"/>
</dbReference>
<gene>
    <name evidence="3" type="ORF">SO802_012213</name>
</gene>
<dbReference type="InterPro" id="IPR026960">
    <property type="entry name" value="RVT-Znf"/>
</dbReference>
<keyword evidence="1" id="KW-1133">Transmembrane helix</keyword>
<keyword evidence="4" id="KW-1185">Reference proteome</keyword>
<dbReference type="InterPro" id="IPR036397">
    <property type="entry name" value="RNaseH_sf"/>
</dbReference>
<dbReference type="Pfam" id="PF00078">
    <property type="entry name" value="RVT_1"/>
    <property type="match status" value="1"/>
</dbReference>
<protein>
    <recommendedName>
        <fullName evidence="2">Reverse transcriptase domain-containing protein</fullName>
    </recommendedName>
</protein>
<keyword evidence="1" id="KW-0812">Transmembrane</keyword>
<sequence length="515" mass="58449">MHCIDQKRKGKEALMAMKLDMSKAYDRVEWPYLEAIMRKMGFHEKWIALIMMCVCTVSYSVLINGEPKGKIVPLRGLRQGDPISPYLFLLCAEGLTAMLKKEEKEGHIKGVAISKGAPSVSHLLFADDSIIFCRASILECERVLDDYERDSGQKMNKEKTALYFSKNMSTEVQDQIKQRWIPRPNSSKVLSHRRAQYKEVMVSDLIDIDRRCWDAAKVRSILIPHEAEVVLGIPINYKLLDDSVIWTRTSNGKFTMKSAYGVEQNLLEEGSSRSDMGSSSSNVKMNAIWKMVWHLECPRKIKHFMWRACKNILPTRNRLKERGARCEDCCVLCGSSETSGHILWDCKFAKEVWSGTKIKLPVLPEPVNEFLNLVWQVVDSCRNVNWVLFAVTAWSLWNNRNSVIHGGQSKRKEGLIKAVASYVEEIKCEKTLQRRAQSDVAQTWRPPKQGWYKVNTDGAVFKEAGSCGIGVVIRNEKGQIMGALSRKLELPLGALEVEAKAVEEGVQFARDLSLG</sequence>
<reference evidence="3 4" key="1">
    <citation type="submission" date="2024-01" db="EMBL/GenBank/DDBJ databases">
        <title>A telomere-to-telomere, gap-free genome of sweet tea (Lithocarpus litseifolius).</title>
        <authorList>
            <person name="Zhou J."/>
        </authorList>
    </citation>
    <scope>NUCLEOTIDE SEQUENCE [LARGE SCALE GENOMIC DNA]</scope>
    <source>
        <strain evidence="3">Zhou-2022a</strain>
        <tissue evidence="3">Leaf</tissue>
    </source>
</reference>
<comment type="caution">
    <text evidence="3">The sequence shown here is derived from an EMBL/GenBank/DDBJ whole genome shotgun (WGS) entry which is preliminary data.</text>
</comment>
<accession>A0AAW2D4A0</accession>
<dbReference type="AlphaFoldDB" id="A0AAW2D4A0"/>
<evidence type="ECO:0000259" key="2">
    <source>
        <dbReference type="PROSITE" id="PS50878"/>
    </source>
</evidence>
<evidence type="ECO:0000256" key="1">
    <source>
        <dbReference type="SAM" id="Phobius"/>
    </source>
</evidence>